<reference evidence="1 2" key="1">
    <citation type="submission" date="2019-02" db="EMBL/GenBank/DDBJ databases">
        <title>Deep-cultivation of Planctomycetes and their phenomic and genomic characterization uncovers novel biology.</title>
        <authorList>
            <person name="Wiegand S."/>
            <person name="Jogler M."/>
            <person name="Boedeker C."/>
            <person name="Pinto D."/>
            <person name="Vollmers J."/>
            <person name="Rivas-Marin E."/>
            <person name="Kohn T."/>
            <person name="Peeters S.H."/>
            <person name="Heuer A."/>
            <person name="Rast P."/>
            <person name="Oberbeckmann S."/>
            <person name="Bunk B."/>
            <person name="Jeske O."/>
            <person name="Meyerdierks A."/>
            <person name="Storesund J.E."/>
            <person name="Kallscheuer N."/>
            <person name="Luecker S."/>
            <person name="Lage O.M."/>
            <person name="Pohl T."/>
            <person name="Merkel B.J."/>
            <person name="Hornburger P."/>
            <person name="Mueller R.-W."/>
            <person name="Bruemmer F."/>
            <person name="Labrenz M."/>
            <person name="Spormann A.M."/>
            <person name="Op den Camp H."/>
            <person name="Overmann J."/>
            <person name="Amann R."/>
            <person name="Jetten M.S.M."/>
            <person name="Mascher T."/>
            <person name="Medema M.H."/>
            <person name="Devos D.P."/>
            <person name="Kaster A.-K."/>
            <person name="Ovreas L."/>
            <person name="Rohde M."/>
            <person name="Galperin M.Y."/>
            <person name="Jogler C."/>
        </authorList>
    </citation>
    <scope>NUCLEOTIDE SEQUENCE [LARGE SCALE GENOMIC DNA]</scope>
    <source>
        <strain evidence="1 2">ETA_A1</strain>
    </source>
</reference>
<name>A0A517XPT9_9BACT</name>
<evidence type="ECO:0000313" key="2">
    <source>
        <dbReference type="Proteomes" id="UP000319576"/>
    </source>
</evidence>
<dbReference type="AlphaFoldDB" id="A0A517XPT9"/>
<accession>A0A517XPT9</accession>
<dbReference type="OrthoDB" id="278040at2"/>
<proteinExistence type="predicted"/>
<sequence length="275" mass="30793">MNRKREQAVMLDRLGQFFGPVLKVAATPQGYDAEEKQRIAARFYAEHRTFSGEIERFCKGEPHHHYLAELNKVLTTLFGLVNRSYGEKGGDLFDHAPAAHGIMMEALCSIPTPIDSTIHDAVTPFSTYCLVRDLCATANGQVMWMDRYFDQTLFARYLVEVPKSAVVTLITYPESKCQGKKQEQRYADFMAVSKLYAAERGPTGYRLMTDGGFHDRLLRCNDKLFSLGGSIKDLGNDSTFTLAKLDSTSDNFKKFDDAIAAAVEVFGPNQPVHPV</sequence>
<dbReference type="Proteomes" id="UP000319576">
    <property type="component" value="Chromosome"/>
</dbReference>
<protein>
    <submittedName>
        <fullName evidence="1">Uncharacterized protein</fullName>
    </submittedName>
</protein>
<dbReference type="KEGG" id="uli:ETAA1_14420"/>
<evidence type="ECO:0000313" key="1">
    <source>
        <dbReference type="EMBL" id="QDU19513.1"/>
    </source>
</evidence>
<dbReference type="RefSeq" id="WP_145235580.1">
    <property type="nucleotide sequence ID" value="NZ_CP036273.1"/>
</dbReference>
<keyword evidence="2" id="KW-1185">Reference proteome</keyword>
<organism evidence="1 2">
    <name type="scientific">Urbifossiella limnaea</name>
    <dbReference type="NCBI Taxonomy" id="2528023"/>
    <lineage>
        <taxon>Bacteria</taxon>
        <taxon>Pseudomonadati</taxon>
        <taxon>Planctomycetota</taxon>
        <taxon>Planctomycetia</taxon>
        <taxon>Gemmatales</taxon>
        <taxon>Gemmataceae</taxon>
        <taxon>Urbifossiella</taxon>
    </lineage>
</organism>
<dbReference type="EMBL" id="CP036273">
    <property type="protein sequence ID" value="QDU19513.1"/>
    <property type="molecule type" value="Genomic_DNA"/>
</dbReference>
<gene>
    <name evidence="1" type="ORF">ETAA1_14420</name>
</gene>